<evidence type="ECO:0000259" key="8">
    <source>
        <dbReference type="PROSITE" id="PS50885"/>
    </source>
</evidence>
<dbReference type="SMART" id="SM00283">
    <property type="entry name" value="MA"/>
    <property type="match status" value="1"/>
</dbReference>
<protein>
    <submittedName>
        <fullName evidence="9">Methyl-accepting chemotaxis protein</fullName>
    </submittedName>
</protein>
<dbReference type="PROSITE" id="PS50111">
    <property type="entry name" value="CHEMOTAXIS_TRANSDUC_2"/>
    <property type="match status" value="1"/>
</dbReference>
<organism evidence="9 10">
    <name type="scientific">Azospirillum oryzae</name>
    <dbReference type="NCBI Taxonomy" id="286727"/>
    <lineage>
        <taxon>Bacteria</taxon>
        <taxon>Pseudomonadati</taxon>
        <taxon>Pseudomonadota</taxon>
        <taxon>Alphaproteobacteria</taxon>
        <taxon>Rhodospirillales</taxon>
        <taxon>Azospirillaceae</taxon>
        <taxon>Azospirillum</taxon>
    </lineage>
</organism>
<dbReference type="Gene3D" id="1.10.287.950">
    <property type="entry name" value="Methyl-accepting chemotaxis protein"/>
    <property type="match status" value="1"/>
</dbReference>
<evidence type="ECO:0000313" key="9">
    <source>
        <dbReference type="EMBL" id="SMF72316.1"/>
    </source>
</evidence>
<keyword evidence="2" id="KW-0472">Membrane</keyword>
<feature type="domain" description="T-SNARE coiled-coil homology" evidence="7">
    <location>
        <begin position="450"/>
        <end position="512"/>
    </location>
</feature>
<feature type="domain" description="Methyl-accepting transducer" evidence="6">
    <location>
        <begin position="298"/>
        <end position="534"/>
    </location>
</feature>
<dbReference type="GO" id="GO:0007165">
    <property type="term" value="P:signal transduction"/>
    <property type="evidence" value="ECO:0007669"/>
    <property type="project" value="UniProtKB-KW"/>
</dbReference>
<dbReference type="InterPro" id="IPR003660">
    <property type="entry name" value="HAMP_dom"/>
</dbReference>
<dbReference type="AlphaFoldDB" id="A0A1X7GNR1"/>
<dbReference type="PANTHER" id="PTHR32089:SF112">
    <property type="entry name" value="LYSOZYME-LIKE PROTEIN-RELATED"/>
    <property type="match status" value="1"/>
</dbReference>
<dbReference type="Pfam" id="PF00015">
    <property type="entry name" value="MCPsignal"/>
    <property type="match status" value="1"/>
</dbReference>
<evidence type="ECO:0000256" key="2">
    <source>
        <dbReference type="ARBA" id="ARBA00022519"/>
    </source>
</evidence>
<evidence type="ECO:0000259" key="6">
    <source>
        <dbReference type="PROSITE" id="PS50111"/>
    </source>
</evidence>
<proteinExistence type="inferred from homology"/>
<reference evidence="9 10" key="1">
    <citation type="submission" date="2017-04" db="EMBL/GenBank/DDBJ databases">
        <authorList>
            <person name="Afonso C.L."/>
            <person name="Miller P.J."/>
            <person name="Scott M.A."/>
            <person name="Spackman E."/>
            <person name="Goraichik I."/>
            <person name="Dimitrov K.M."/>
            <person name="Suarez D.L."/>
            <person name="Swayne D.E."/>
        </authorList>
    </citation>
    <scope>NUCLEOTIDE SEQUENCE [LARGE SCALE GENOMIC DNA]</scope>
    <source>
        <strain evidence="9 10">A2P</strain>
    </source>
</reference>
<dbReference type="PRINTS" id="PR00260">
    <property type="entry name" value="CHEMTRNSDUCR"/>
</dbReference>
<dbReference type="Proteomes" id="UP000192936">
    <property type="component" value="Unassembled WGS sequence"/>
</dbReference>
<dbReference type="EMBL" id="FXAK01000007">
    <property type="protein sequence ID" value="SMF72316.1"/>
    <property type="molecule type" value="Genomic_DNA"/>
</dbReference>
<keyword evidence="2" id="KW-1003">Cell membrane</keyword>
<dbReference type="PROSITE" id="PS50192">
    <property type="entry name" value="T_SNARE"/>
    <property type="match status" value="1"/>
</dbReference>
<dbReference type="GO" id="GO:0005886">
    <property type="term" value="C:plasma membrane"/>
    <property type="evidence" value="ECO:0007669"/>
    <property type="project" value="UniProtKB-SubCell"/>
</dbReference>
<feature type="domain" description="HAMP" evidence="8">
    <location>
        <begin position="205"/>
        <end position="258"/>
    </location>
</feature>
<evidence type="ECO:0000259" key="7">
    <source>
        <dbReference type="PROSITE" id="PS50192"/>
    </source>
</evidence>
<dbReference type="InterPro" id="IPR000727">
    <property type="entry name" value="T_SNARE_dom"/>
</dbReference>
<dbReference type="PROSITE" id="PS50885">
    <property type="entry name" value="HAMP"/>
    <property type="match status" value="1"/>
</dbReference>
<dbReference type="InterPro" id="IPR004090">
    <property type="entry name" value="Chemotax_Me-accpt_rcpt"/>
</dbReference>
<dbReference type="RefSeq" id="WP_085088987.1">
    <property type="nucleotide sequence ID" value="NZ_FXAK01000007.1"/>
</dbReference>
<comment type="similarity">
    <text evidence="4">Belongs to the methyl-accepting chemotaxis (MCP) protein family.</text>
</comment>
<keyword evidence="3 5" id="KW-0807">Transducer</keyword>
<dbReference type="GO" id="GO:0004888">
    <property type="term" value="F:transmembrane signaling receptor activity"/>
    <property type="evidence" value="ECO:0007669"/>
    <property type="project" value="InterPro"/>
</dbReference>
<accession>A0A1X7GNR1</accession>
<dbReference type="SMART" id="SM00304">
    <property type="entry name" value="HAMP"/>
    <property type="match status" value="1"/>
</dbReference>
<evidence type="ECO:0000256" key="3">
    <source>
        <dbReference type="ARBA" id="ARBA00023224"/>
    </source>
</evidence>
<evidence type="ECO:0000256" key="5">
    <source>
        <dbReference type="PROSITE-ProRule" id="PRU00284"/>
    </source>
</evidence>
<dbReference type="SUPFAM" id="SSF158472">
    <property type="entry name" value="HAMP domain-like"/>
    <property type="match status" value="1"/>
</dbReference>
<sequence>MKLSNKILLPVLVLSIVAAAIGGTSVWGLNRIASANQALIRTDRMVLTASELRSISRSLQRDALNLISEDTATQAKISERFGARIDEMADTNRRLDRLLAASGNPAAGRIGPLQDKVMEALAKTQDLALAGQRDAAAALFRGDVRSSEREASALTDPIIETGTERIAQLTDAVEETESFVKVTVAAVGLIGILAGALLSLLIARRSVVEPLSRLTASMERLARKDYGVDLSDAARGDEVGAMATAVVTFRDALQTADRLEAEQAADRAAKERRTAEVERLVRHFEATVSGILHTLSSAATELSQTAHSMSGIADQTNARASAAAGTAVEASSNVQAVAAATDELTASITEISGQVSRSTAIADQAVSEAQQTNAQVQGLVEQAQRIGEIVQMINGIATQTNLLALNATIEAARAGEAGKGFAVVASEVKSLANQTAKATEDIGTQIASMQGATNGAAQAIGGISRTIATISEVATSIASAIEEQGAATAEIARNVQEASSGTASVSANIGGVSEAAAQTGAAASQVLGASGELARQSELLRLEVETFLSGIRAA</sequence>
<dbReference type="Gene3D" id="6.10.340.10">
    <property type="match status" value="1"/>
</dbReference>
<keyword evidence="2" id="KW-0997">Cell inner membrane</keyword>
<dbReference type="SUPFAM" id="SSF58104">
    <property type="entry name" value="Methyl-accepting chemotaxis protein (MCP) signaling domain"/>
    <property type="match status" value="1"/>
</dbReference>
<dbReference type="OrthoDB" id="8432247at2"/>
<gene>
    <name evidence="9" type="ORF">SAMN02982917_4137</name>
</gene>
<dbReference type="GO" id="GO:0006935">
    <property type="term" value="P:chemotaxis"/>
    <property type="evidence" value="ECO:0007669"/>
    <property type="project" value="InterPro"/>
</dbReference>
<dbReference type="InterPro" id="IPR004089">
    <property type="entry name" value="MCPsignal_dom"/>
</dbReference>
<dbReference type="PANTHER" id="PTHR32089">
    <property type="entry name" value="METHYL-ACCEPTING CHEMOTAXIS PROTEIN MCPB"/>
    <property type="match status" value="1"/>
</dbReference>
<dbReference type="Pfam" id="PF00672">
    <property type="entry name" value="HAMP"/>
    <property type="match status" value="1"/>
</dbReference>
<evidence type="ECO:0000256" key="4">
    <source>
        <dbReference type="ARBA" id="ARBA00029447"/>
    </source>
</evidence>
<dbReference type="STRING" id="286727.SAMN02982917_4137"/>
<comment type="subcellular location">
    <subcellularLocation>
        <location evidence="1">Cell inner membrane</location>
        <topology evidence="1">Multi-pass membrane protein</topology>
    </subcellularLocation>
</comment>
<evidence type="ECO:0000256" key="1">
    <source>
        <dbReference type="ARBA" id="ARBA00004429"/>
    </source>
</evidence>
<evidence type="ECO:0000313" key="10">
    <source>
        <dbReference type="Proteomes" id="UP000192936"/>
    </source>
</evidence>
<name>A0A1X7GNR1_9PROT</name>